<keyword evidence="2" id="KW-1185">Reference proteome</keyword>
<dbReference type="EMBL" id="JBBWWR010000007">
    <property type="protein sequence ID" value="KAK8963959.1"/>
    <property type="molecule type" value="Genomic_DNA"/>
</dbReference>
<comment type="caution">
    <text evidence="1">The sequence shown here is derived from an EMBL/GenBank/DDBJ whole genome shotgun (WGS) entry which is preliminary data.</text>
</comment>
<protein>
    <recommendedName>
        <fullName evidence="3">RRM domain-containing protein</fullName>
    </recommendedName>
</protein>
<dbReference type="PANTHER" id="PTHR33527:SF53">
    <property type="entry name" value="OS10G0561000 PROTEIN"/>
    <property type="match status" value="1"/>
</dbReference>
<organism evidence="1 2">
    <name type="scientific">Platanthera guangdongensis</name>
    <dbReference type="NCBI Taxonomy" id="2320717"/>
    <lineage>
        <taxon>Eukaryota</taxon>
        <taxon>Viridiplantae</taxon>
        <taxon>Streptophyta</taxon>
        <taxon>Embryophyta</taxon>
        <taxon>Tracheophyta</taxon>
        <taxon>Spermatophyta</taxon>
        <taxon>Magnoliopsida</taxon>
        <taxon>Liliopsida</taxon>
        <taxon>Asparagales</taxon>
        <taxon>Orchidaceae</taxon>
        <taxon>Orchidoideae</taxon>
        <taxon>Orchideae</taxon>
        <taxon>Orchidinae</taxon>
        <taxon>Platanthera</taxon>
    </lineage>
</organism>
<dbReference type="PANTHER" id="PTHR33527">
    <property type="entry name" value="OS07G0274300 PROTEIN"/>
    <property type="match status" value="1"/>
</dbReference>
<evidence type="ECO:0000313" key="1">
    <source>
        <dbReference type="EMBL" id="KAK8963959.1"/>
    </source>
</evidence>
<dbReference type="Proteomes" id="UP001412067">
    <property type="component" value="Unassembled WGS sequence"/>
</dbReference>
<gene>
    <name evidence="1" type="ORF">KSP40_PGU000636</name>
</gene>
<evidence type="ECO:0008006" key="3">
    <source>
        <dbReference type="Google" id="ProtNLM"/>
    </source>
</evidence>
<sequence length="303" mass="34584">MAIASVNAPSVLDLLLFHWQERKFFSRVVNQLGQPKITMQWVIALWLWFESIGHHDFISHVSASSDYAVLCFLYEAIACLCRLRIFSDISLSGPDEEELPLTNTLVADPIGLHFFDYHHDVAVEGVVYFFKNVVQIIFNDIILAAAAWKADHPATRWVVSSGLDIWKPLHSNGMLHVPFHSLLPQPSLNPMARPWSPWTDQSPEEQRSMFITFSRGYPLTRDEIKDFFNKRFEQPCVEMVMIERAPTGAAPMYGRVVFKSASVIALVLNGQRTAKFIIDGRHLWARMYLPRRLASNSKMAPAL</sequence>
<reference evidence="1 2" key="1">
    <citation type="journal article" date="2022" name="Nat. Plants">
        <title>Genomes of leafy and leafless Platanthera orchids illuminate the evolution of mycoheterotrophy.</title>
        <authorList>
            <person name="Li M.H."/>
            <person name="Liu K.W."/>
            <person name="Li Z."/>
            <person name="Lu H.C."/>
            <person name="Ye Q.L."/>
            <person name="Zhang D."/>
            <person name="Wang J.Y."/>
            <person name="Li Y.F."/>
            <person name="Zhong Z.M."/>
            <person name="Liu X."/>
            <person name="Yu X."/>
            <person name="Liu D.K."/>
            <person name="Tu X.D."/>
            <person name="Liu B."/>
            <person name="Hao Y."/>
            <person name="Liao X.Y."/>
            <person name="Jiang Y.T."/>
            <person name="Sun W.H."/>
            <person name="Chen J."/>
            <person name="Chen Y.Q."/>
            <person name="Ai Y."/>
            <person name="Zhai J.W."/>
            <person name="Wu S.S."/>
            <person name="Zhou Z."/>
            <person name="Hsiao Y.Y."/>
            <person name="Wu W.L."/>
            <person name="Chen Y.Y."/>
            <person name="Lin Y.F."/>
            <person name="Hsu J.L."/>
            <person name="Li C.Y."/>
            <person name="Wang Z.W."/>
            <person name="Zhao X."/>
            <person name="Zhong W.Y."/>
            <person name="Ma X.K."/>
            <person name="Ma L."/>
            <person name="Huang J."/>
            <person name="Chen G.Z."/>
            <person name="Huang M.Z."/>
            <person name="Huang L."/>
            <person name="Peng D.H."/>
            <person name="Luo Y.B."/>
            <person name="Zou S.Q."/>
            <person name="Chen S.P."/>
            <person name="Lan S."/>
            <person name="Tsai W.C."/>
            <person name="Van de Peer Y."/>
            <person name="Liu Z.J."/>
        </authorList>
    </citation>
    <scope>NUCLEOTIDE SEQUENCE [LARGE SCALE GENOMIC DNA]</scope>
    <source>
        <strain evidence="1">Lor288</strain>
    </source>
</reference>
<evidence type="ECO:0000313" key="2">
    <source>
        <dbReference type="Proteomes" id="UP001412067"/>
    </source>
</evidence>
<proteinExistence type="predicted"/>
<accession>A0ABR2MIH6</accession>
<name>A0ABR2MIH6_9ASPA</name>